<proteinExistence type="predicted"/>
<protein>
    <submittedName>
        <fullName evidence="1">Uncharacterized protein</fullName>
    </submittedName>
</protein>
<organism evidence="1 2">
    <name type="scientific">Neisseria weixii</name>
    <dbReference type="NCBI Taxonomy" id="1853276"/>
    <lineage>
        <taxon>Bacteria</taxon>
        <taxon>Pseudomonadati</taxon>
        <taxon>Pseudomonadota</taxon>
        <taxon>Betaproteobacteria</taxon>
        <taxon>Neisseriales</taxon>
        <taxon>Neisseriaceae</taxon>
        <taxon>Neisseria</taxon>
    </lineage>
</organism>
<evidence type="ECO:0000313" key="1">
    <source>
        <dbReference type="EMBL" id="RPD83001.1"/>
    </source>
</evidence>
<evidence type="ECO:0000313" key="2">
    <source>
        <dbReference type="Proteomes" id="UP000272412"/>
    </source>
</evidence>
<comment type="caution">
    <text evidence="1">The sequence shown here is derived from an EMBL/GenBank/DDBJ whole genome shotgun (WGS) entry which is preliminary data.</text>
</comment>
<dbReference type="Proteomes" id="UP000272412">
    <property type="component" value="Unassembled WGS sequence"/>
</dbReference>
<sequence>MAYNPMPSEKLANFSDGIFLSSYHRHSHIGDGGFQVNVRNHTDLKGGIITSSAKAETDGQNRFQTATLSRSDLQNHSRYDAEGFGIGVSGSISGQSLGQT</sequence>
<reference evidence="1 2" key="1">
    <citation type="submission" date="2018-11" db="EMBL/GenBank/DDBJ databases">
        <title>Neisseria weixii sp. nov. isolated from the rectal contents of plateau pika (Ochotona cruzoniae).</title>
        <authorList>
            <person name="Zhang G."/>
        </authorList>
    </citation>
    <scope>NUCLEOTIDE SEQUENCE [LARGE SCALE GENOMIC DNA]</scope>
    <source>
        <strain evidence="1 2">10009</strain>
    </source>
</reference>
<name>A0A3N4MHM7_9NEIS</name>
<accession>A0A3N4MHM7</accession>
<dbReference type="AlphaFoldDB" id="A0A3N4MHM7"/>
<feature type="non-terminal residue" evidence="1">
    <location>
        <position position="100"/>
    </location>
</feature>
<dbReference type="EMBL" id="RPFL01000103">
    <property type="protein sequence ID" value="RPD83001.1"/>
    <property type="molecule type" value="Genomic_DNA"/>
</dbReference>
<gene>
    <name evidence="1" type="ORF">EGK74_13870</name>
</gene>
<keyword evidence="2" id="KW-1185">Reference proteome</keyword>